<keyword evidence="4" id="KW-1185">Reference proteome</keyword>
<organism evidence="3 4">
    <name type="scientific">Kwoniella heveanensis BCC8398</name>
    <dbReference type="NCBI Taxonomy" id="1296120"/>
    <lineage>
        <taxon>Eukaryota</taxon>
        <taxon>Fungi</taxon>
        <taxon>Dikarya</taxon>
        <taxon>Basidiomycota</taxon>
        <taxon>Agaricomycotina</taxon>
        <taxon>Tremellomycetes</taxon>
        <taxon>Tremellales</taxon>
        <taxon>Cryptococcaceae</taxon>
        <taxon>Kwoniella</taxon>
    </lineage>
</organism>
<gene>
    <name evidence="3" type="ORF">I316_06677</name>
</gene>
<feature type="compositionally biased region" description="Basic and acidic residues" evidence="2">
    <location>
        <begin position="181"/>
        <end position="209"/>
    </location>
</feature>
<evidence type="ECO:0000313" key="4">
    <source>
        <dbReference type="Proteomes" id="UP000092666"/>
    </source>
</evidence>
<sequence>MSKKPTELEAAALTSWTPAGQAALYHIHLAQQAERDEQKTIKEAEKKEKKVREEIRPEEVVAGEVVDGWIKEWCPALYDFLDLLAPPHLAIGLFALLHFVFWQSYWCIVGVIEYLEILLFRDQARALIWWPKIKAISCIVLYSVIENEPILDSKGRPKGKRPIFGAIKLIEKFLPSPPKSKSKDKEKDKDKEEDKAKGKGKDKDKDDKHKNKSKGSSNDDKKGKDGKDKTKDKDKDKDKGKDKK</sequence>
<evidence type="ECO:0000256" key="1">
    <source>
        <dbReference type="SAM" id="Coils"/>
    </source>
</evidence>
<dbReference type="AlphaFoldDB" id="A0A1B9GKN5"/>
<proteinExistence type="predicted"/>
<accession>A0A1B9GKN5</accession>
<dbReference type="OrthoDB" id="2563074at2759"/>
<reference evidence="4" key="2">
    <citation type="submission" date="2013-12" db="EMBL/GenBank/DDBJ databases">
        <title>Evolution of pathogenesis and genome organization in the Tremellales.</title>
        <authorList>
            <person name="Cuomo C."/>
            <person name="Litvintseva A."/>
            <person name="Heitman J."/>
            <person name="Chen Y."/>
            <person name="Sun S."/>
            <person name="Springer D."/>
            <person name="Dromer F."/>
            <person name="Young S."/>
            <person name="Zeng Q."/>
            <person name="Chapman S."/>
            <person name="Gujja S."/>
            <person name="Saif S."/>
            <person name="Birren B."/>
        </authorList>
    </citation>
    <scope>NUCLEOTIDE SEQUENCE [LARGE SCALE GENOMIC DNA]</scope>
    <source>
        <strain evidence="4">BCC8398</strain>
    </source>
</reference>
<name>A0A1B9GKN5_9TREE</name>
<evidence type="ECO:0000313" key="3">
    <source>
        <dbReference type="EMBL" id="OCF31672.1"/>
    </source>
</evidence>
<feature type="region of interest" description="Disordered" evidence="2">
    <location>
        <begin position="174"/>
        <end position="244"/>
    </location>
</feature>
<protein>
    <submittedName>
        <fullName evidence="3">Uncharacterized protein</fullName>
    </submittedName>
</protein>
<dbReference type="EMBL" id="KV700132">
    <property type="protein sequence ID" value="OCF31672.1"/>
    <property type="molecule type" value="Genomic_DNA"/>
</dbReference>
<feature type="coiled-coil region" evidence="1">
    <location>
        <begin position="27"/>
        <end position="54"/>
    </location>
</feature>
<evidence type="ECO:0000256" key="2">
    <source>
        <dbReference type="SAM" id="MobiDB-lite"/>
    </source>
</evidence>
<dbReference type="Proteomes" id="UP000092666">
    <property type="component" value="Unassembled WGS sequence"/>
</dbReference>
<reference evidence="3 4" key="1">
    <citation type="submission" date="2013-07" db="EMBL/GenBank/DDBJ databases">
        <title>The Genome Sequence of Cryptococcus heveanensis BCC8398.</title>
        <authorList>
            <consortium name="The Broad Institute Genome Sequencing Platform"/>
            <person name="Cuomo C."/>
            <person name="Litvintseva A."/>
            <person name="Chen Y."/>
            <person name="Heitman J."/>
            <person name="Sun S."/>
            <person name="Springer D."/>
            <person name="Dromer F."/>
            <person name="Young S.K."/>
            <person name="Zeng Q."/>
            <person name="Gargeya S."/>
            <person name="Fitzgerald M."/>
            <person name="Abouelleil A."/>
            <person name="Alvarado L."/>
            <person name="Berlin A.M."/>
            <person name="Chapman S.B."/>
            <person name="Dewar J."/>
            <person name="Goldberg J."/>
            <person name="Griggs A."/>
            <person name="Gujja S."/>
            <person name="Hansen M."/>
            <person name="Howarth C."/>
            <person name="Imamovic A."/>
            <person name="Larimer J."/>
            <person name="McCowan C."/>
            <person name="Murphy C."/>
            <person name="Pearson M."/>
            <person name="Priest M."/>
            <person name="Roberts A."/>
            <person name="Saif S."/>
            <person name="Shea T."/>
            <person name="Sykes S."/>
            <person name="Wortman J."/>
            <person name="Nusbaum C."/>
            <person name="Birren B."/>
        </authorList>
    </citation>
    <scope>NUCLEOTIDE SEQUENCE [LARGE SCALE GENOMIC DNA]</scope>
    <source>
        <strain evidence="3 4">BCC8398</strain>
    </source>
</reference>
<keyword evidence="1" id="KW-0175">Coiled coil</keyword>
<feature type="compositionally biased region" description="Basic and acidic residues" evidence="2">
    <location>
        <begin position="217"/>
        <end position="244"/>
    </location>
</feature>